<feature type="region of interest" description="Disordered" evidence="4">
    <location>
        <begin position="1"/>
        <end position="60"/>
    </location>
</feature>
<dbReference type="Pfam" id="PF25886">
    <property type="entry name" value="Msy1"/>
    <property type="match status" value="1"/>
</dbReference>
<evidence type="ECO:0000256" key="1">
    <source>
        <dbReference type="ARBA" id="ARBA00004127"/>
    </source>
</evidence>
<dbReference type="PANTHER" id="PTHR31323:SF14">
    <property type="entry name" value="MECHANOSENSITIVE ION CHANNEL PROTEIN MSY2"/>
    <property type="match status" value="1"/>
</dbReference>
<dbReference type="GO" id="GO:0005789">
    <property type="term" value="C:endoplasmic reticulum membrane"/>
    <property type="evidence" value="ECO:0007669"/>
    <property type="project" value="UniProtKB-SubCell"/>
</dbReference>
<dbReference type="InterPro" id="IPR018247">
    <property type="entry name" value="EF_Hand_1_Ca_BS"/>
</dbReference>
<dbReference type="InterPro" id="IPR016688">
    <property type="entry name" value="MscS-like_plants/fungi"/>
</dbReference>
<feature type="compositionally biased region" description="Pro residues" evidence="4">
    <location>
        <begin position="890"/>
        <end position="900"/>
    </location>
</feature>
<evidence type="ECO:0000313" key="7">
    <source>
        <dbReference type="EMBL" id="SPO03938.1"/>
    </source>
</evidence>
<dbReference type="GO" id="GO:0006874">
    <property type="term" value="P:intracellular calcium ion homeostasis"/>
    <property type="evidence" value="ECO:0007669"/>
    <property type="project" value="TreeGrafter"/>
</dbReference>
<feature type="transmembrane region" description="Helical" evidence="5">
    <location>
        <begin position="182"/>
        <end position="203"/>
    </location>
</feature>
<dbReference type="PIRSF" id="PIRSF017209">
    <property type="entry name" value="Memb_At2g17000_prd"/>
    <property type="match status" value="1"/>
</dbReference>
<feature type="compositionally biased region" description="Polar residues" evidence="4">
    <location>
        <begin position="793"/>
        <end position="803"/>
    </location>
</feature>
<dbReference type="PROSITE" id="PS50222">
    <property type="entry name" value="EF_HAND_2"/>
    <property type="match status" value="1"/>
</dbReference>
<keyword evidence="5" id="KW-1133">Transmembrane helix</keyword>
<dbReference type="AlphaFoldDB" id="A0AAE8N2T3"/>
<feature type="compositionally biased region" description="Basic and acidic residues" evidence="4">
    <location>
        <begin position="711"/>
        <end position="731"/>
    </location>
</feature>
<feature type="transmembrane region" description="Helical" evidence="5">
    <location>
        <begin position="142"/>
        <end position="170"/>
    </location>
</feature>
<feature type="compositionally biased region" description="Low complexity" evidence="4">
    <location>
        <begin position="814"/>
        <end position="836"/>
    </location>
</feature>
<accession>A0AAE8N2T3</accession>
<name>A0AAE8N2T3_9PEZI</name>
<dbReference type="Pfam" id="PF00924">
    <property type="entry name" value="MS_channel_2nd"/>
    <property type="match status" value="1"/>
</dbReference>
<feature type="transmembrane region" description="Helical" evidence="5">
    <location>
        <begin position="477"/>
        <end position="501"/>
    </location>
</feature>
<evidence type="ECO:0000256" key="4">
    <source>
        <dbReference type="SAM" id="MobiDB-lite"/>
    </source>
</evidence>
<dbReference type="EMBL" id="ONZQ02000009">
    <property type="protein sequence ID" value="SPO03938.1"/>
    <property type="molecule type" value="Genomic_DNA"/>
</dbReference>
<dbReference type="Proteomes" id="UP001187682">
    <property type="component" value="Unassembled WGS sequence"/>
</dbReference>
<keyword evidence="3 5" id="KW-0472">Membrane</keyword>
<comment type="similarity">
    <text evidence="2 3">Belongs to the MscS (TC 1.A.23) family.</text>
</comment>
<evidence type="ECO:0000256" key="2">
    <source>
        <dbReference type="ARBA" id="ARBA00008017"/>
    </source>
</evidence>
<keyword evidence="5" id="KW-0812">Transmembrane</keyword>
<feature type="transmembrane region" description="Helical" evidence="5">
    <location>
        <begin position="85"/>
        <end position="105"/>
    </location>
</feature>
<comment type="caution">
    <text evidence="7">The sequence shown here is derived from an EMBL/GenBank/DDBJ whole genome shotgun (WGS) entry which is preliminary data.</text>
</comment>
<dbReference type="InterPro" id="IPR006685">
    <property type="entry name" value="MscS_channel_2nd"/>
</dbReference>
<evidence type="ECO:0000313" key="8">
    <source>
        <dbReference type="Proteomes" id="UP001187682"/>
    </source>
</evidence>
<evidence type="ECO:0000259" key="6">
    <source>
        <dbReference type="PROSITE" id="PS50222"/>
    </source>
</evidence>
<evidence type="ECO:0000256" key="3">
    <source>
        <dbReference type="PIRNR" id="PIRNR017209"/>
    </source>
</evidence>
<dbReference type="GO" id="GO:0005262">
    <property type="term" value="F:calcium channel activity"/>
    <property type="evidence" value="ECO:0007669"/>
    <property type="project" value="TreeGrafter"/>
</dbReference>
<keyword evidence="8" id="KW-1185">Reference proteome</keyword>
<organism evidence="7 8">
    <name type="scientific">Cephalotrichum gorgonifer</name>
    <dbReference type="NCBI Taxonomy" id="2041049"/>
    <lineage>
        <taxon>Eukaryota</taxon>
        <taxon>Fungi</taxon>
        <taxon>Dikarya</taxon>
        <taxon>Ascomycota</taxon>
        <taxon>Pezizomycotina</taxon>
        <taxon>Sordariomycetes</taxon>
        <taxon>Hypocreomycetidae</taxon>
        <taxon>Microascales</taxon>
        <taxon>Microascaceae</taxon>
        <taxon>Cephalotrichum</taxon>
    </lineage>
</organism>
<protein>
    <recommendedName>
        <fullName evidence="3">Mechanosensitive ion channel protein</fullName>
    </recommendedName>
</protein>
<dbReference type="PROSITE" id="PS00018">
    <property type="entry name" value="EF_HAND_1"/>
    <property type="match status" value="1"/>
</dbReference>
<comment type="subcellular location">
    <subcellularLocation>
        <location evidence="1">Endomembrane system</location>
        <topology evidence="1">Multi-pass membrane protein</topology>
    </subcellularLocation>
    <subcellularLocation>
        <location evidence="3">Endoplasmic reticulum membrane</location>
    </subcellularLocation>
</comment>
<feature type="domain" description="EF-hand" evidence="6">
    <location>
        <begin position="390"/>
        <end position="425"/>
    </location>
</feature>
<dbReference type="PANTHER" id="PTHR31323">
    <property type="entry name" value="MECHANOSENSITIVE ION CHANNEL PROTEIN MSY2"/>
    <property type="match status" value="1"/>
</dbReference>
<dbReference type="InterPro" id="IPR058650">
    <property type="entry name" value="Msy1/2-like"/>
</dbReference>
<feature type="compositionally biased region" description="Polar residues" evidence="4">
    <location>
        <begin position="759"/>
        <end position="774"/>
    </location>
</feature>
<feature type="region of interest" description="Disordered" evidence="4">
    <location>
        <begin position="692"/>
        <end position="900"/>
    </location>
</feature>
<proteinExistence type="inferred from homology"/>
<keyword evidence="3" id="KW-0256">Endoplasmic reticulum</keyword>
<feature type="transmembrane region" description="Helical" evidence="5">
    <location>
        <begin position="446"/>
        <end position="465"/>
    </location>
</feature>
<dbReference type="InterPro" id="IPR002048">
    <property type="entry name" value="EF_hand_dom"/>
</dbReference>
<gene>
    <name evidence="7" type="ORF">DNG_06621</name>
</gene>
<dbReference type="GO" id="GO:0005509">
    <property type="term" value="F:calcium ion binding"/>
    <property type="evidence" value="ECO:0007669"/>
    <property type="project" value="InterPro"/>
</dbReference>
<reference evidence="7" key="1">
    <citation type="submission" date="2018-03" db="EMBL/GenBank/DDBJ databases">
        <authorList>
            <person name="Guldener U."/>
        </authorList>
    </citation>
    <scope>NUCLEOTIDE SEQUENCE</scope>
</reference>
<sequence>MTEDIPLHTVKSHASSTGARRGDQVNVALSETSSDEKHNHHMFHGGRRKADGPRRTGTGGTEDVSLNFMGRLYTKIINFNTSLRYLIYIVPVGLALAVPIIVLAATNRKEGIPVGSQTVIRDNKEVKITGPPLFRLFLWIEIAWLTIWAGKVVAHLLPAAFMFVCGVVSSGTRKYATVLHNLVIPLSLFFWALASFITFRSLFKESKDAGMTWVRDFERVLGASFVSSAVYLGEKAIVQLIGISYHQRSFANRIRASKSDVRILGILFDASRALFPMYCPEFADEDYIINDSIEALLARKGKKGAHAVPMRLVGDVGRLGDKVTSIFGNIASEITGKEVFNPNSAHSIVVEALEKTKSSEALGRRIWMSFAIEGRDSLLPDDIAEVLGDANRHEAEAAFKVIDVDENGDISLDEMVRKVVDIGKERKAISEGMKDISQALQVFDKVLLFIVLLIVIFIFLAFFQSTFITTLATAGTALLSLSFVFAVTTQEFLGSCIFLFVKHPYDVGDRVDIAVGAEKIPLQVEKISLLYTVFIRVDKMQVVQTPNIILNNLWIENVTRSGAMSEFIDVNISFDTSFDDVELLRIEMEKFVRDPENSRDFQNDFTIGVSSVGDLDKLQLHIAIKHKSNWHNETIRLTRRSKFICALTTAIRKIPIYAPGGGNEALGAPGNPSYSVAVSDADAEAKREEAKKAKEAKRMFPSDASGAVADPAKDTDWFNRTDKTVSGEKNTRTSLDSTRTGIPVRGESQSRGLRKAGETLSTTNSRTGSVSQPAVSGSIRRSVSRGRYDEESQVGSPITSGSQRGRFLAASTIGSQHSQRQQQPQSPGGSIQSPGGAAPYSTTYQAPTMTPVLEIPNPYNTHPAAQMQGQGMAPPPKAPGQGGQGQGQYRPPPGPPSGPA</sequence>
<evidence type="ECO:0000256" key="5">
    <source>
        <dbReference type="SAM" id="Phobius"/>
    </source>
</evidence>